<accession>A0A497ES63</accession>
<evidence type="ECO:0000313" key="4">
    <source>
        <dbReference type="Proteomes" id="UP000278475"/>
    </source>
</evidence>
<dbReference type="InterPro" id="IPR006976">
    <property type="entry name" value="VanZ-like"/>
</dbReference>
<evidence type="ECO:0000313" key="3">
    <source>
        <dbReference type="EMBL" id="RLE49418.1"/>
    </source>
</evidence>
<organism evidence="3 4">
    <name type="scientific">Thermoproteota archaeon</name>
    <dbReference type="NCBI Taxonomy" id="2056631"/>
    <lineage>
        <taxon>Archaea</taxon>
        <taxon>Thermoproteota</taxon>
    </lineage>
</organism>
<dbReference type="NCBIfam" id="NF037970">
    <property type="entry name" value="vanZ_1"/>
    <property type="match status" value="1"/>
</dbReference>
<dbReference type="EMBL" id="QMQV01000036">
    <property type="protein sequence ID" value="RLE49418.1"/>
    <property type="molecule type" value="Genomic_DNA"/>
</dbReference>
<name>A0A497ES63_9CREN</name>
<protein>
    <recommendedName>
        <fullName evidence="2">VanZ-like domain-containing protein</fullName>
    </recommendedName>
</protein>
<feature type="transmembrane region" description="Helical" evidence="1">
    <location>
        <begin position="6"/>
        <end position="23"/>
    </location>
</feature>
<evidence type="ECO:0000259" key="2">
    <source>
        <dbReference type="Pfam" id="PF04892"/>
    </source>
</evidence>
<feature type="domain" description="VanZ-like" evidence="2">
    <location>
        <begin position="35"/>
        <end position="108"/>
    </location>
</feature>
<gene>
    <name evidence="3" type="ORF">DRJ31_04980</name>
</gene>
<keyword evidence="1" id="KW-1133">Transmembrane helix</keyword>
<proteinExistence type="predicted"/>
<dbReference type="Pfam" id="PF04892">
    <property type="entry name" value="VanZ"/>
    <property type="match status" value="1"/>
</dbReference>
<reference evidence="3 4" key="1">
    <citation type="submission" date="2018-06" db="EMBL/GenBank/DDBJ databases">
        <title>Extensive metabolic versatility and redundancy in microbially diverse, dynamic hydrothermal sediments.</title>
        <authorList>
            <person name="Dombrowski N."/>
            <person name="Teske A."/>
            <person name="Baker B.J."/>
        </authorList>
    </citation>
    <scope>NUCLEOTIDE SEQUENCE [LARGE SCALE GENOMIC DNA]</scope>
    <source>
        <strain evidence="3">B66_G16</strain>
    </source>
</reference>
<dbReference type="Proteomes" id="UP000278475">
    <property type="component" value="Unassembled WGS sequence"/>
</dbReference>
<comment type="caution">
    <text evidence="3">The sequence shown here is derived from an EMBL/GenBank/DDBJ whole genome shotgun (WGS) entry which is preliminary data.</text>
</comment>
<dbReference type="AlphaFoldDB" id="A0A497ES63"/>
<keyword evidence="1" id="KW-0472">Membrane</keyword>
<dbReference type="PANTHER" id="PTHR28008:SF1">
    <property type="entry name" value="DOMAIN PROTEIN, PUTATIVE (AFU_ORTHOLOGUE AFUA_3G10980)-RELATED"/>
    <property type="match status" value="1"/>
</dbReference>
<feature type="transmembrane region" description="Helical" evidence="1">
    <location>
        <begin position="44"/>
        <end position="72"/>
    </location>
</feature>
<evidence type="ECO:0000256" key="1">
    <source>
        <dbReference type="SAM" id="Phobius"/>
    </source>
</evidence>
<keyword evidence="1" id="KW-0812">Transmembrane</keyword>
<dbReference type="PANTHER" id="PTHR28008">
    <property type="entry name" value="DOMAIN PROTEIN, PUTATIVE (AFU_ORTHOLOGUE AFUA_3G10980)-RELATED"/>
    <property type="match status" value="1"/>
</dbReference>
<sequence>MNYRYVPALLYMALIFYISSILLPKPIEQVTTFYFDPGKHLAHLVEYAILSALLYVALRNVNKSFIVSAFYGLSDEVHQYFVPTRFFDLTDLTFDVLGALLGALFTALLCKKVAERREASKLSARPQQRVFLRE</sequence>